<name>A0AAU9M5Q2_9ASTR</name>
<reference evidence="1 2" key="1">
    <citation type="submission" date="2022-01" db="EMBL/GenBank/DDBJ databases">
        <authorList>
            <person name="Xiong W."/>
            <person name="Schranz E."/>
        </authorList>
    </citation>
    <scope>NUCLEOTIDE SEQUENCE [LARGE SCALE GENOMIC DNA]</scope>
</reference>
<organism evidence="1 2">
    <name type="scientific">Lactuca virosa</name>
    <dbReference type="NCBI Taxonomy" id="75947"/>
    <lineage>
        <taxon>Eukaryota</taxon>
        <taxon>Viridiplantae</taxon>
        <taxon>Streptophyta</taxon>
        <taxon>Embryophyta</taxon>
        <taxon>Tracheophyta</taxon>
        <taxon>Spermatophyta</taxon>
        <taxon>Magnoliopsida</taxon>
        <taxon>eudicotyledons</taxon>
        <taxon>Gunneridae</taxon>
        <taxon>Pentapetalae</taxon>
        <taxon>asterids</taxon>
        <taxon>campanulids</taxon>
        <taxon>Asterales</taxon>
        <taxon>Asteraceae</taxon>
        <taxon>Cichorioideae</taxon>
        <taxon>Cichorieae</taxon>
        <taxon>Lactucinae</taxon>
        <taxon>Lactuca</taxon>
    </lineage>
</organism>
<evidence type="ECO:0000313" key="1">
    <source>
        <dbReference type="EMBL" id="CAH1422037.1"/>
    </source>
</evidence>
<dbReference type="EMBL" id="CAKMRJ010001112">
    <property type="protein sequence ID" value="CAH1422037.1"/>
    <property type="molecule type" value="Genomic_DNA"/>
</dbReference>
<sequence>MFFDVVPCMVRVQGYMVKLEVMDCGSGVPANHQYSSVLGRDASLFLSCFLDHQSGDQGMSASGMCMSRGCGSFGVRSGVACSNSRLWIMHWGFRPAISIHCHGMRCKNFPFAWSRSSARGPWYEYGWYEHWT</sequence>
<keyword evidence="2" id="KW-1185">Reference proteome</keyword>
<protein>
    <submittedName>
        <fullName evidence="1">Uncharacterized protein</fullName>
    </submittedName>
</protein>
<proteinExistence type="predicted"/>
<evidence type="ECO:0000313" key="2">
    <source>
        <dbReference type="Proteomes" id="UP001157418"/>
    </source>
</evidence>
<comment type="caution">
    <text evidence="1">The sequence shown here is derived from an EMBL/GenBank/DDBJ whole genome shotgun (WGS) entry which is preliminary data.</text>
</comment>
<gene>
    <name evidence="1" type="ORF">LVIROSA_LOCUS9398</name>
</gene>
<dbReference type="Proteomes" id="UP001157418">
    <property type="component" value="Unassembled WGS sequence"/>
</dbReference>
<accession>A0AAU9M5Q2</accession>
<dbReference type="AlphaFoldDB" id="A0AAU9M5Q2"/>